<evidence type="ECO:0000256" key="3">
    <source>
        <dbReference type="ARBA" id="ARBA00022723"/>
    </source>
</evidence>
<evidence type="ECO:0000256" key="9">
    <source>
        <dbReference type="RuleBase" id="RU362112"/>
    </source>
</evidence>
<keyword evidence="11" id="KW-1185">Reference proteome</keyword>
<dbReference type="InterPro" id="IPR001759">
    <property type="entry name" value="PTX_dom"/>
</dbReference>
<protein>
    <recommendedName>
        <fullName evidence="9">Pentraxin family member</fullName>
    </recommendedName>
</protein>
<dbReference type="OMA" id="QDQDTMG"/>
<dbReference type="GO" id="GO:0001849">
    <property type="term" value="F:complement component C1q complex binding"/>
    <property type="evidence" value="ECO:0007669"/>
    <property type="project" value="TreeGrafter"/>
</dbReference>
<dbReference type="PRINTS" id="PR00895">
    <property type="entry name" value="PENTAXIN"/>
</dbReference>
<name>A0A9F5IX09_PYTBI</name>
<evidence type="ECO:0000256" key="7">
    <source>
        <dbReference type="ARBA" id="ARBA00038102"/>
    </source>
</evidence>
<comment type="subunit">
    <text evidence="9">Homopentamer. Pentaxin (or pentraxin) have a discoid arrangement of 5 non-covalently bound subunits.</text>
</comment>
<evidence type="ECO:0000313" key="12">
    <source>
        <dbReference type="RefSeq" id="XP_025033160.1"/>
    </source>
</evidence>
<organism evidence="11 12">
    <name type="scientific">Python bivittatus</name>
    <name type="common">Burmese python</name>
    <name type="synonym">Python molurus bivittatus</name>
    <dbReference type="NCBI Taxonomy" id="176946"/>
    <lineage>
        <taxon>Eukaryota</taxon>
        <taxon>Metazoa</taxon>
        <taxon>Chordata</taxon>
        <taxon>Craniata</taxon>
        <taxon>Vertebrata</taxon>
        <taxon>Euteleostomi</taxon>
        <taxon>Lepidosauria</taxon>
        <taxon>Squamata</taxon>
        <taxon>Bifurcata</taxon>
        <taxon>Unidentata</taxon>
        <taxon>Episquamata</taxon>
        <taxon>Toxicofera</taxon>
        <taxon>Serpentes</taxon>
        <taxon>Henophidia</taxon>
        <taxon>Pythonidae</taxon>
        <taxon>Python</taxon>
    </lineage>
</organism>
<dbReference type="PROSITE" id="PS51828">
    <property type="entry name" value="PTX_2"/>
    <property type="match status" value="1"/>
</dbReference>
<dbReference type="SUPFAM" id="SSF49899">
    <property type="entry name" value="Concanavalin A-like lectins/glucanases"/>
    <property type="match status" value="1"/>
</dbReference>
<dbReference type="GO" id="GO:0045087">
    <property type="term" value="P:innate immune response"/>
    <property type="evidence" value="ECO:0007669"/>
    <property type="project" value="TreeGrafter"/>
</dbReference>
<comment type="subcellular location">
    <subcellularLocation>
        <location evidence="1 9">Secreted</location>
    </subcellularLocation>
</comment>
<evidence type="ECO:0000256" key="2">
    <source>
        <dbReference type="ARBA" id="ARBA00022525"/>
    </source>
</evidence>
<dbReference type="PANTHER" id="PTHR45869:SF7">
    <property type="entry name" value="C-REACTIVE PROTEIN"/>
    <property type="match status" value="1"/>
</dbReference>
<keyword evidence="4" id="KW-0732">Signal</keyword>
<dbReference type="PANTHER" id="PTHR45869">
    <property type="entry name" value="C-REACTIVE PROTEIN-RELATED"/>
    <property type="match status" value="1"/>
</dbReference>
<evidence type="ECO:0000313" key="11">
    <source>
        <dbReference type="Proteomes" id="UP000695026"/>
    </source>
</evidence>
<dbReference type="OrthoDB" id="547680at2759"/>
<dbReference type="KEGG" id="pbi:103059239"/>
<dbReference type="InterPro" id="IPR051005">
    <property type="entry name" value="Pentraxin_domain"/>
</dbReference>
<sequence>SQEQVFVFPEASDTAHVVVQSCLQEPLTSFTVCQRVYTDLTRPYSTFSYATQASDNDILIHKASPTQYVLYLGRSNVAFNIPATKFGWEHTCLAWDSSTGLAELWLNGIPLPRKGILKDYVISPNASIVLGQDQDTMGDGFDIKESFVGELTDVYLFNWVLSPREIAFLKRSLFAYKASISWRSCSYKIKGYAVLKPFLSPVV</sequence>
<dbReference type="Proteomes" id="UP000695026">
    <property type="component" value="Unplaced"/>
</dbReference>
<feature type="domain" description="Pentraxin (PTX)" evidence="10">
    <location>
        <begin position="2"/>
        <end position="201"/>
    </location>
</feature>
<evidence type="ECO:0000256" key="1">
    <source>
        <dbReference type="ARBA" id="ARBA00004613"/>
    </source>
</evidence>
<dbReference type="AlphaFoldDB" id="A0A9F5IX09"/>
<dbReference type="Gene3D" id="2.60.120.200">
    <property type="match status" value="1"/>
</dbReference>
<evidence type="ECO:0000256" key="5">
    <source>
        <dbReference type="ARBA" id="ARBA00022837"/>
    </source>
</evidence>
<dbReference type="GeneID" id="103059239"/>
<comment type="cofactor">
    <cofactor evidence="9">
        <name>Ca(2+)</name>
        <dbReference type="ChEBI" id="CHEBI:29108"/>
    </cofactor>
    <text evidence="9">Binds 2 calcium ions per subunit.</text>
</comment>
<dbReference type="GO" id="GO:0005615">
    <property type="term" value="C:extracellular space"/>
    <property type="evidence" value="ECO:0007669"/>
    <property type="project" value="TreeGrafter"/>
</dbReference>
<dbReference type="RefSeq" id="XP_025033160.1">
    <property type="nucleotide sequence ID" value="XM_025177392.1"/>
</dbReference>
<reference evidence="12" key="1">
    <citation type="submission" date="2025-08" db="UniProtKB">
        <authorList>
            <consortium name="RefSeq"/>
        </authorList>
    </citation>
    <scope>IDENTIFICATION</scope>
    <source>
        <tissue evidence="12">Liver</tissue>
    </source>
</reference>
<evidence type="ECO:0000259" key="10">
    <source>
        <dbReference type="PROSITE" id="PS51828"/>
    </source>
</evidence>
<keyword evidence="3 9" id="KW-0479">Metal-binding</keyword>
<evidence type="ECO:0000256" key="6">
    <source>
        <dbReference type="ARBA" id="ARBA00023157"/>
    </source>
</evidence>
<accession>A0A9F5IX09</accession>
<comment type="similarity">
    <text evidence="7 9">Belongs to the pentraxin family.</text>
</comment>
<evidence type="ECO:0000256" key="8">
    <source>
        <dbReference type="PROSITE-ProRule" id="PRU01172"/>
    </source>
</evidence>
<feature type="disulfide bond" evidence="8">
    <location>
        <begin position="33"/>
        <end position="92"/>
    </location>
</feature>
<keyword evidence="2" id="KW-0964">Secreted</keyword>
<dbReference type="SMART" id="SM00159">
    <property type="entry name" value="PTX"/>
    <property type="match status" value="1"/>
</dbReference>
<dbReference type="FunFam" id="2.60.120.200:FF:000070">
    <property type="entry name" value="Serum amyloid P-component"/>
    <property type="match status" value="1"/>
</dbReference>
<keyword evidence="5 9" id="KW-0106">Calcium</keyword>
<dbReference type="InterPro" id="IPR013320">
    <property type="entry name" value="ConA-like_dom_sf"/>
</dbReference>
<feature type="non-terminal residue" evidence="12">
    <location>
        <position position="1"/>
    </location>
</feature>
<evidence type="ECO:0000256" key="4">
    <source>
        <dbReference type="ARBA" id="ARBA00022729"/>
    </source>
</evidence>
<proteinExistence type="inferred from homology"/>
<dbReference type="GO" id="GO:0046872">
    <property type="term" value="F:metal ion binding"/>
    <property type="evidence" value="ECO:0007669"/>
    <property type="project" value="UniProtKB-KW"/>
</dbReference>
<keyword evidence="6 8" id="KW-1015">Disulfide bond</keyword>
<gene>
    <name evidence="12" type="primary">LOC103059239</name>
</gene>
<dbReference type="Pfam" id="PF00354">
    <property type="entry name" value="Pentaxin"/>
    <property type="match status" value="1"/>
</dbReference>